<dbReference type="Proteomes" id="UP001202328">
    <property type="component" value="Unassembled WGS sequence"/>
</dbReference>
<keyword evidence="1" id="KW-0472">Membrane</keyword>
<protein>
    <submittedName>
        <fullName evidence="2">Uncharacterized protein</fullName>
    </submittedName>
</protein>
<feature type="transmembrane region" description="Helical" evidence="1">
    <location>
        <begin position="57"/>
        <end position="80"/>
    </location>
</feature>
<dbReference type="PANTHER" id="PTHR35278">
    <property type="entry name" value="TRANSMEMBRANE PROTEIN-RELATED"/>
    <property type="match status" value="1"/>
</dbReference>
<dbReference type="AlphaFoldDB" id="A0AAD4T9Y7"/>
<dbReference type="PANTHER" id="PTHR35278:SF4">
    <property type="entry name" value="TRANSMEMBRANE PROTEIN"/>
    <property type="match status" value="1"/>
</dbReference>
<evidence type="ECO:0000313" key="3">
    <source>
        <dbReference type="Proteomes" id="UP001202328"/>
    </source>
</evidence>
<accession>A0AAD4T9Y7</accession>
<name>A0AAD4T9Y7_9MAGN</name>
<reference evidence="2" key="1">
    <citation type="submission" date="2022-04" db="EMBL/GenBank/DDBJ databases">
        <title>A functionally conserved STORR gene fusion in Papaver species that diverged 16.8 million years ago.</title>
        <authorList>
            <person name="Catania T."/>
        </authorList>
    </citation>
    <scope>NUCLEOTIDE SEQUENCE</scope>
    <source>
        <strain evidence="2">S-188037</strain>
    </source>
</reference>
<keyword evidence="1" id="KW-1133">Transmembrane helix</keyword>
<dbReference type="EMBL" id="JAJJMB010003050">
    <property type="protein sequence ID" value="KAI3949638.1"/>
    <property type="molecule type" value="Genomic_DNA"/>
</dbReference>
<organism evidence="2 3">
    <name type="scientific">Papaver atlanticum</name>
    <dbReference type="NCBI Taxonomy" id="357466"/>
    <lineage>
        <taxon>Eukaryota</taxon>
        <taxon>Viridiplantae</taxon>
        <taxon>Streptophyta</taxon>
        <taxon>Embryophyta</taxon>
        <taxon>Tracheophyta</taxon>
        <taxon>Spermatophyta</taxon>
        <taxon>Magnoliopsida</taxon>
        <taxon>Ranunculales</taxon>
        <taxon>Papaveraceae</taxon>
        <taxon>Papaveroideae</taxon>
        <taxon>Papaver</taxon>
    </lineage>
</organism>
<keyword evidence="3" id="KW-1185">Reference proteome</keyword>
<proteinExistence type="predicted"/>
<evidence type="ECO:0000256" key="1">
    <source>
        <dbReference type="SAM" id="Phobius"/>
    </source>
</evidence>
<evidence type="ECO:0000313" key="2">
    <source>
        <dbReference type="EMBL" id="KAI3949638.1"/>
    </source>
</evidence>
<comment type="caution">
    <text evidence="2">The sequence shown here is derived from an EMBL/GenBank/DDBJ whole genome shotgun (WGS) entry which is preliminary data.</text>
</comment>
<keyword evidence="1" id="KW-0812">Transmembrane</keyword>
<sequence>MGAVIGKAANGIGAAIGNAFTAPFKTIFGASCEDICSGTWDFTCFIEHLCVSNIVRLLMVLGLCYIILMFIYLLFQLGIIQCVCRSLCKMCWFACQSYCHAVQDFTCCLWYKLKNTKRVNRRRRHRFRDIEQGYSSSEDSIQRYRTLYTSRKRKWNREKKTTRPHYPVRLKSLARYQSRNGSRHHHALRWKTSEVSVHLKGGSRRLRNSKQLQIRRPGNFGKQVKVFKRRKMIR</sequence>
<gene>
    <name evidence="2" type="ORF">MKW98_020960</name>
</gene>